<protein>
    <recommendedName>
        <fullName evidence="3">KASH5-like coiled-coil domain-containing protein</fullName>
    </recommendedName>
</protein>
<evidence type="ECO:0000256" key="1">
    <source>
        <dbReference type="SAM" id="Coils"/>
    </source>
</evidence>
<evidence type="ECO:0000313" key="5">
    <source>
        <dbReference type="Proteomes" id="UP001434883"/>
    </source>
</evidence>
<dbReference type="InterPro" id="IPR028168">
    <property type="entry name" value="KASH5_CC"/>
</dbReference>
<feature type="region of interest" description="Disordered" evidence="2">
    <location>
        <begin position="159"/>
        <end position="182"/>
    </location>
</feature>
<dbReference type="Pfam" id="PF14662">
    <property type="entry name" value="KASH_CCD"/>
    <property type="match status" value="1"/>
</dbReference>
<dbReference type="Gene3D" id="1.20.5.340">
    <property type="match status" value="1"/>
</dbReference>
<evidence type="ECO:0000313" key="4">
    <source>
        <dbReference type="EMBL" id="MEQ2212436.1"/>
    </source>
</evidence>
<comment type="caution">
    <text evidence="4">The sequence shown here is derived from an EMBL/GenBank/DDBJ whole genome shotgun (WGS) entry which is preliminary data.</text>
</comment>
<dbReference type="Proteomes" id="UP001434883">
    <property type="component" value="Unassembled WGS sequence"/>
</dbReference>
<keyword evidence="1" id="KW-0175">Coiled coil</keyword>
<accession>A0ABV0RXP4</accession>
<evidence type="ECO:0000256" key="2">
    <source>
        <dbReference type="SAM" id="MobiDB-lite"/>
    </source>
</evidence>
<sequence length="259" mass="28757">MDYCTTQSSRRHNPVDSICRKIQTIQWRGDREPNSPFQIPKLSSSSYDSPQSGLRHNLEAILKTGAFLRDEGERVKAKGMGMPSSAASHSSGLGSYVPLSTPKCNRSTPANVTYTITSTLGERRGADGSDFKQIKTWQRCCSTPTGQTMDSPYFTFTRGPNSVQTESNSHSTSPPLSRTFTPGNSTISYNVNFCSADTTNSVECELETSELVYCVADLQMSNQKLQEEVRKLKQVVENMEESNQKLADENEDLRNQARV</sequence>
<dbReference type="EMBL" id="JAHRIN010059774">
    <property type="protein sequence ID" value="MEQ2212436.1"/>
    <property type="molecule type" value="Genomic_DNA"/>
</dbReference>
<feature type="region of interest" description="Disordered" evidence="2">
    <location>
        <begin position="29"/>
        <end position="51"/>
    </location>
</feature>
<name>A0ABV0RXP4_9TELE</name>
<feature type="domain" description="KASH5-like coiled-coil" evidence="3">
    <location>
        <begin position="207"/>
        <end position="258"/>
    </location>
</feature>
<proteinExistence type="predicted"/>
<evidence type="ECO:0000259" key="3">
    <source>
        <dbReference type="Pfam" id="PF14662"/>
    </source>
</evidence>
<organism evidence="4 5">
    <name type="scientific">Xenoophorus captivus</name>
    <dbReference type="NCBI Taxonomy" id="1517983"/>
    <lineage>
        <taxon>Eukaryota</taxon>
        <taxon>Metazoa</taxon>
        <taxon>Chordata</taxon>
        <taxon>Craniata</taxon>
        <taxon>Vertebrata</taxon>
        <taxon>Euteleostomi</taxon>
        <taxon>Actinopterygii</taxon>
        <taxon>Neopterygii</taxon>
        <taxon>Teleostei</taxon>
        <taxon>Neoteleostei</taxon>
        <taxon>Acanthomorphata</taxon>
        <taxon>Ovalentaria</taxon>
        <taxon>Atherinomorphae</taxon>
        <taxon>Cyprinodontiformes</taxon>
        <taxon>Goodeidae</taxon>
        <taxon>Xenoophorus</taxon>
    </lineage>
</organism>
<reference evidence="4 5" key="1">
    <citation type="submission" date="2021-06" db="EMBL/GenBank/DDBJ databases">
        <authorList>
            <person name="Palmer J.M."/>
        </authorList>
    </citation>
    <scope>NUCLEOTIDE SEQUENCE [LARGE SCALE GENOMIC DNA]</scope>
    <source>
        <strain evidence="4 5">XC_2019</strain>
        <tissue evidence="4">Muscle</tissue>
    </source>
</reference>
<feature type="compositionally biased region" description="Polar residues" evidence="2">
    <location>
        <begin position="35"/>
        <end position="51"/>
    </location>
</feature>
<gene>
    <name evidence="4" type="ORF">XENOCAPTIV_030624</name>
</gene>
<feature type="coiled-coil region" evidence="1">
    <location>
        <begin position="215"/>
        <end position="259"/>
    </location>
</feature>
<keyword evidence="5" id="KW-1185">Reference proteome</keyword>